<dbReference type="EMBL" id="VFEQ01000003">
    <property type="protein sequence ID" value="TWR61781.1"/>
    <property type="molecule type" value="Genomic_DNA"/>
</dbReference>
<dbReference type="Proteomes" id="UP000316123">
    <property type="component" value="Unassembled WGS sequence"/>
</dbReference>
<proteinExistence type="predicted"/>
<sequence length="183" mass="20276">MKEKDIVSILKEQGWVCNKDEVGDYFCLADVGEVQLQVIPSVGKRSDHFRVSLMPSISSREFSEAVSFILGDDSSNALIIVSNGAPEKFSSFSSDDIIRLSDKAISWARSQNIDEGLRVYRALPTDVKGAMPIRHLAALAMAGDTGRLDEYKKSFEMGDRMGFVPYVTSEMIDRALMVAQKSK</sequence>
<accession>A0A9X9BV68</accession>
<dbReference type="RefSeq" id="WP_074848222.1">
    <property type="nucleotide sequence ID" value="NZ_FNSU01000003.1"/>
</dbReference>
<comment type="caution">
    <text evidence="1">The sequence shown here is derived from an EMBL/GenBank/DDBJ whole genome shotgun (WGS) entry which is preliminary data.</text>
</comment>
<dbReference type="InterPro" id="IPR054259">
    <property type="entry name" value="DUF6990"/>
</dbReference>
<dbReference type="Pfam" id="PF22499">
    <property type="entry name" value="DUF6990"/>
    <property type="match status" value="1"/>
</dbReference>
<reference evidence="1 2" key="1">
    <citation type="submission" date="2019-06" db="EMBL/GenBank/DDBJ databases">
        <title>Pseudomonas bimorpha sp. nov. isolated from bovine raw milk and skim milk concentrate.</title>
        <authorList>
            <person name="Hofmann K."/>
            <person name="Huptas C."/>
            <person name="Doll E."/>
            <person name="Scherer S."/>
            <person name="Wenning M."/>
        </authorList>
    </citation>
    <scope>NUCLEOTIDE SEQUENCE [LARGE SCALE GENOMIC DNA]</scope>
    <source>
        <strain evidence="1 2">DSM 13124</strain>
    </source>
</reference>
<name>A0A9X9BV68_PSEMA</name>
<evidence type="ECO:0000313" key="2">
    <source>
        <dbReference type="Proteomes" id="UP000316123"/>
    </source>
</evidence>
<dbReference type="AlphaFoldDB" id="A0A9X9BV68"/>
<protein>
    <submittedName>
        <fullName evidence="1">Uncharacterized protein</fullName>
    </submittedName>
</protein>
<organism evidence="1 2">
    <name type="scientific">Pseudomonas marginalis</name>
    <name type="common">Pseudomonas panacis</name>
    <dbReference type="NCBI Taxonomy" id="298"/>
    <lineage>
        <taxon>Bacteria</taxon>
        <taxon>Pseudomonadati</taxon>
        <taxon>Pseudomonadota</taxon>
        <taxon>Gammaproteobacteria</taxon>
        <taxon>Pseudomonadales</taxon>
        <taxon>Pseudomonadaceae</taxon>
        <taxon>Pseudomonas</taxon>
    </lineage>
</organism>
<evidence type="ECO:0000313" key="1">
    <source>
        <dbReference type="EMBL" id="TWR61781.1"/>
    </source>
</evidence>
<dbReference type="OrthoDB" id="7920316at2"/>
<gene>
    <name evidence="1" type="ORF">FIV41_07200</name>
</gene>